<dbReference type="EMBL" id="CP158357">
    <property type="protein sequence ID" value="XBX76716.1"/>
    <property type="molecule type" value="Genomic_DNA"/>
</dbReference>
<gene>
    <name evidence="2" type="ORF">ABS642_12425</name>
</gene>
<evidence type="ECO:0000313" key="2">
    <source>
        <dbReference type="EMBL" id="XBX76716.1"/>
    </source>
</evidence>
<evidence type="ECO:0000256" key="1">
    <source>
        <dbReference type="SAM" id="MobiDB-lite"/>
    </source>
</evidence>
<reference evidence="2" key="1">
    <citation type="submission" date="2024-06" db="EMBL/GenBank/DDBJ databases">
        <title>Draft genome sequence of Microbacterium sp. strain A8/3-1, isolated from Oxytropis tragacanthoides Fisch. ex DC. Root nodules in the Altai region of Russia.</title>
        <authorList>
            <person name="Sazanova A."/>
            <person name="Guro P."/>
            <person name="Kuznetsova I."/>
            <person name="Belimov A."/>
            <person name="Safronova V."/>
        </authorList>
    </citation>
    <scope>NUCLEOTIDE SEQUENCE</scope>
    <source>
        <strain evidence="2">A8/3-1</strain>
    </source>
</reference>
<organism evidence="2">
    <name type="scientific">Microbacterium sp. A8/3-1</name>
    <dbReference type="NCBI Taxonomy" id="3160749"/>
    <lineage>
        <taxon>Bacteria</taxon>
        <taxon>Bacillati</taxon>
        <taxon>Actinomycetota</taxon>
        <taxon>Actinomycetes</taxon>
        <taxon>Micrococcales</taxon>
        <taxon>Microbacteriaceae</taxon>
        <taxon>Microbacterium</taxon>
    </lineage>
</organism>
<accession>A0AAU7VRQ7</accession>
<protein>
    <submittedName>
        <fullName evidence="2">Uncharacterized protein</fullName>
    </submittedName>
</protein>
<dbReference type="RefSeq" id="WP_350350311.1">
    <property type="nucleotide sequence ID" value="NZ_CP158357.1"/>
</dbReference>
<name>A0AAU7VRQ7_9MICO</name>
<sequence>MAPASPGSRHRIARTTPPGTSTPPVGAYAAYLAWRSLNEAPQAQRAARPAAAERTS</sequence>
<feature type="compositionally biased region" description="Low complexity" evidence="1">
    <location>
        <begin position="15"/>
        <end position="24"/>
    </location>
</feature>
<dbReference type="AlphaFoldDB" id="A0AAU7VRQ7"/>
<feature type="region of interest" description="Disordered" evidence="1">
    <location>
        <begin position="1"/>
        <end position="25"/>
    </location>
</feature>
<proteinExistence type="predicted"/>